<evidence type="ECO:0000313" key="7">
    <source>
        <dbReference type="Proteomes" id="UP000308652"/>
    </source>
</evidence>
<keyword evidence="3" id="KW-0732">Signal</keyword>
<dbReference type="EMBL" id="ML213634">
    <property type="protein sequence ID" value="TFK34280.1"/>
    <property type="molecule type" value="Genomic_DNA"/>
</dbReference>
<evidence type="ECO:0000256" key="2">
    <source>
        <dbReference type="SAM" id="Phobius"/>
    </source>
</evidence>
<keyword evidence="2" id="KW-1133">Transmembrane helix</keyword>
<dbReference type="PANTHER" id="PTHR31987:SF1">
    <property type="entry name" value="GLUTAMINASE A"/>
    <property type="match status" value="1"/>
</dbReference>
<organism evidence="6 7">
    <name type="scientific">Crucibulum laeve</name>
    <dbReference type="NCBI Taxonomy" id="68775"/>
    <lineage>
        <taxon>Eukaryota</taxon>
        <taxon>Fungi</taxon>
        <taxon>Dikarya</taxon>
        <taxon>Basidiomycota</taxon>
        <taxon>Agaricomycotina</taxon>
        <taxon>Agaricomycetes</taxon>
        <taxon>Agaricomycetidae</taxon>
        <taxon>Agaricales</taxon>
        <taxon>Agaricineae</taxon>
        <taxon>Nidulariaceae</taxon>
        <taxon>Crucibulum</taxon>
    </lineage>
</organism>
<name>A0A5C3LN18_9AGAR</name>
<feature type="domain" description="Glutaminase A N-terminal" evidence="5">
    <location>
        <begin position="102"/>
        <end position="332"/>
    </location>
</feature>
<evidence type="ECO:0000256" key="3">
    <source>
        <dbReference type="SAM" id="SignalP"/>
    </source>
</evidence>
<dbReference type="Pfam" id="PF17168">
    <property type="entry name" value="DUF5127"/>
    <property type="match status" value="1"/>
</dbReference>
<dbReference type="STRING" id="68775.A0A5C3LN18"/>
<dbReference type="PANTHER" id="PTHR31987">
    <property type="entry name" value="GLUTAMINASE A-RELATED"/>
    <property type="match status" value="1"/>
</dbReference>
<feature type="transmembrane region" description="Helical" evidence="2">
    <location>
        <begin position="709"/>
        <end position="731"/>
    </location>
</feature>
<dbReference type="AlphaFoldDB" id="A0A5C3LN18"/>
<keyword evidence="7" id="KW-1185">Reference proteome</keyword>
<feature type="compositionally biased region" description="Low complexity" evidence="1">
    <location>
        <begin position="821"/>
        <end position="831"/>
    </location>
</feature>
<gene>
    <name evidence="6" type="ORF">BDQ12DRAFT_689966</name>
</gene>
<keyword evidence="2" id="KW-0812">Transmembrane</keyword>
<evidence type="ECO:0000259" key="5">
    <source>
        <dbReference type="Pfam" id="PF17168"/>
    </source>
</evidence>
<reference evidence="6 7" key="1">
    <citation type="journal article" date="2019" name="Nat. Ecol. Evol.">
        <title>Megaphylogeny resolves global patterns of mushroom evolution.</title>
        <authorList>
            <person name="Varga T."/>
            <person name="Krizsan K."/>
            <person name="Foldi C."/>
            <person name="Dima B."/>
            <person name="Sanchez-Garcia M."/>
            <person name="Sanchez-Ramirez S."/>
            <person name="Szollosi G.J."/>
            <person name="Szarkandi J.G."/>
            <person name="Papp V."/>
            <person name="Albert L."/>
            <person name="Andreopoulos W."/>
            <person name="Angelini C."/>
            <person name="Antonin V."/>
            <person name="Barry K.W."/>
            <person name="Bougher N.L."/>
            <person name="Buchanan P."/>
            <person name="Buyck B."/>
            <person name="Bense V."/>
            <person name="Catcheside P."/>
            <person name="Chovatia M."/>
            <person name="Cooper J."/>
            <person name="Damon W."/>
            <person name="Desjardin D."/>
            <person name="Finy P."/>
            <person name="Geml J."/>
            <person name="Haridas S."/>
            <person name="Hughes K."/>
            <person name="Justo A."/>
            <person name="Karasinski D."/>
            <person name="Kautmanova I."/>
            <person name="Kiss B."/>
            <person name="Kocsube S."/>
            <person name="Kotiranta H."/>
            <person name="LaButti K.M."/>
            <person name="Lechner B.E."/>
            <person name="Liimatainen K."/>
            <person name="Lipzen A."/>
            <person name="Lukacs Z."/>
            <person name="Mihaltcheva S."/>
            <person name="Morgado L.N."/>
            <person name="Niskanen T."/>
            <person name="Noordeloos M.E."/>
            <person name="Ohm R.A."/>
            <person name="Ortiz-Santana B."/>
            <person name="Ovrebo C."/>
            <person name="Racz N."/>
            <person name="Riley R."/>
            <person name="Savchenko A."/>
            <person name="Shiryaev A."/>
            <person name="Soop K."/>
            <person name="Spirin V."/>
            <person name="Szebenyi C."/>
            <person name="Tomsovsky M."/>
            <person name="Tulloss R.E."/>
            <person name="Uehling J."/>
            <person name="Grigoriev I.V."/>
            <person name="Vagvolgyi C."/>
            <person name="Papp T."/>
            <person name="Martin F.M."/>
            <person name="Miettinen O."/>
            <person name="Hibbett D.S."/>
            <person name="Nagy L.G."/>
        </authorList>
    </citation>
    <scope>NUCLEOTIDE SEQUENCE [LARGE SCALE GENOMIC DNA]</scope>
    <source>
        <strain evidence="6 7">CBS 166.37</strain>
    </source>
</reference>
<feature type="domain" description="Glutaminase A central" evidence="4">
    <location>
        <begin position="337"/>
        <end position="685"/>
    </location>
</feature>
<evidence type="ECO:0008006" key="8">
    <source>
        <dbReference type="Google" id="ProtNLM"/>
    </source>
</evidence>
<evidence type="ECO:0000259" key="4">
    <source>
        <dbReference type="Pfam" id="PF16335"/>
    </source>
</evidence>
<feature type="region of interest" description="Disordered" evidence="1">
    <location>
        <begin position="821"/>
        <end position="845"/>
    </location>
</feature>
<feature type="signal peptide" evidence="3">
    <location>
        <begin position="1"/>
        <end position="23"/>
    </location>
</feature>
<evidence type="ECO:0000313" key="6">
    <source>
        <dbReference type="EMBL" id="TFK34280.1"/>
    </source>
</evidence>
<proteinExistence type="predicted"/>
<accession>A0A5C3LN18</accession>
<protein>
    <recommendedName>
        <fullName evidence="8">DUF1793-domain-containing protein</fullName>
    </recommendedName>
</protein>
<dbReference type="InterPro" id="IPR032514">
    <property type="entry name" value="GtaA_central"/>
</dbReference>
<dbReference type="CDD" id="cd12087">
    <property type="entry name" value="TM_EGFR-like"/>
    <property type="match status" value="1"/>
</dbReference>
<evidence type="ECO:0000256" key="1">
    <source>
        <dbReference type="SAM" id="MobiDB-lite"/>
    </source>
</evidence>
<dbReference type="Pfam" id="PF16335">
    <property type="entry name" value="GtaA_6_Hairpin"/>
    <property type="match status" value="1"/>
</dbReference>
<dbReference type="InterPro" id="IPR033433">
    <property type="entry name" value="GtaA_N"/>
</dbReference>
<dbReference type="InterPro" id="IPR052743">
    <property type="entry name" value="Glutaminase_GtaA"/>
</dbReference>
<sequence>MGSSTVSLLFFFLCFIITTRVYGQSESSLPAPVIPLANKSPYLNAWVAAANGSSPGAISPTFWTTQRQLGWAGFVRVDGQTFQWLGKGGTAAKALASYVTPTRSIFTMAAGSLEFNITFLSPIEPEDWNKQSFPFSYLYIDAKSSDSMPHTVQFYSDISGEWASSDNNNVVQWNTTDTGSSVFHQMQRTSMQSMVETKEMAEDGTVYYSMAKRSDMTWQTGTDTSLRGLFTGGLLLQNIQDTNFRSISTNRSVLAFAVDLGNITQTSTPLVWAIGVVRDPLVRYVKGTGVEVRSSYFRAKYDSINAALDDFLADFDNAKTRALTLDNKIMSDGAAVSTQYADLLAISLRQTMASIDITIGRDDNGKWNTSDVKIFMKDIGTGRRVNAVETLYASFPALLYLNSSFAGPLLEPLLEYQASSQYRNSYAAADLGSSYPDALGNNTDIPEFGVENCGDMLIMTYAHAQKSGDGSLVARYYDLLKKWADLLVTNALHTNGYTSADGQVGPDLSNLAIKGIAGIFAMSKISETVKKSDTVIYRNKATQLETDWEGIAYSSNYITTNYGVTSSWSLIYNLYAARLINLPVSDQLYKNQDAFYASQASTAPRFGFAYDTNDNGRAKSQWTIFTAGTTTNSTTRDLLVSMVHERAFYNASGNPFPTTYDSVTGRSIPLNGRASPAQGAMFSLLALNTPNKAITLAGPSSKGGPNVPAIVGAIIGVVVLIAIIGLAYFLWKRRQRRRSKWDYSEKGAAPFSISRKRTSVGVLDDNQPIEVTPYIVDAEAAAIAARQSSGTDSLYQNGYSKAREAQNGSKTYLLPGQRPGLSAAGSSYSGTSEGGGSSYYVPSTTSGVSSELRVEVEELRREMAEIRAQRLQDEPPPLYQDPPGSITSSSTQMREAAGVPVVGN</sequence>
<dbReference type="OrthoDB" id="3918848at2759"/>
<feature type="region of interest" description="Disordered" evidence="1">
    <location>
        <begin position="868"/>
        <end position="904"/>
    </location>
</feature>
<feature type="chain" id="PRO_5022677663" description="DUF1793-domain-containing protein" evidence="3">
    <location>
        <begin position="24"/>
        <end position="904"/>
    </location>
</feature>
<dbReference type="Proteomes" id="UP000308652">
    <property type="component" value="Unassembled WGS sequence"/>
</dbReference>
<keyword evidence="2" id="KW-0472">Membrane</keyword>